<proteinExistence type="predicted"/>
<dbReference type="EC" id="3.2.1.22" evidence="2"/>
<dbReference type="OrthoDB" id="2108802at2759"/>
<reference evidence="5 6" key="2">
    <citation type="submission" date="2016-08" db="EMBL/GenBank/DDBJ databases">
        <title>Pervasive Adenine N6-methylation of Active Genes in Fungi.</title>
        <authorList>
            <consortium name="DOE Joint Genome Institute"/>
            <person name="Mondo S.J."/>
            <person name="Dannebaum R.O."/>
            <person name="Kuo R.C."/>
            <person name="Labutti K."/>
            <person name="Haridas S."/>
            <person name="Kuo A."/>
            <person name="Salamov A."/>
            <person name="Ahrendt S.R."/>
            <person name="Lipzen A."/>
            <person name="Sullivan W."/>
            <person name="Andreopoulos W.B."/>
            <person name="Clum A."/>
            <person name="Lindquist E."/>
            <person name="Daum C."/>
            <person name="Ramamoorthy G.K."/>
            <person name="Gryganskyi A."/>
            <person name="Culley D."/>
            <person name="Magnuson J.K."/>
            <person name="James T.Y."/>
            <person name="O'Malley M.A."/>
            <person name="Stajich J.E."/>
            <person name="Spatafora J.W."/>
            <person name="Visel A."/>
            <person name="Grigoriev I.V."/>
        </authorList>
    </citation>
    <scope>NUCLEOTIDE SEQUENCE [LARGE SCALE GENOMIC DNA]</scope>
    <source>
        <strain evidence="6">finn</strain>
    </source>
</reference>
<dbReference type="PANTHER" id="PTHR35273:SF2">
    <property type="entry name" value="ALPHA-GALACTOSIDASE"/>
    <property type="match status" value="1"/>
</dbReference>
<gene>
    <name evidence="5" type="ORF">BCR36DRAFT_276948</name>
</gene>
<feature type="domain" description="Glycoside-hydrolase family GH114 TIM-barrel" evidence="4">
    <location>
        <begin position="29"/>
        <end position="255"/>
    </location>
</feature>
<evidence type="ECO:0000256" key="2">
    <source>
        <dbReference type="ARBA" id="ARBA00012755"/>
    </source>
</evidence>
<keyword evidence="6" id="KW-1185">Reference proteome</keyword>
<keyword evidence="3" id="KW-0732">Signal</keyword>
<dbReference type="Pfam" id="PF03537">
    <property type="entry name" value="Glyco_hydro_114"/>
    <property type="match status" value="1"/>
</dbReference>
<evidence type="ECO:0000256" key="3">
    <source>
        <dbReference type="SAM" id="SignalP"/>
    </source>
</evidence>
<evidence type="ECO:0000256" key="1">
    <source>
        <dbReference type="ARBA" id="ARBA00001255"/>
    </source>
</evidence>
<dbReference type="EMBL" id="MCFH01000004">
    <property type="protein sequence ID" value="ORX58400.1"/>
    <property type="molecule type" value="Genomic_DNA"/>
</dbReference>
<dbReference type="InterPro" id="IPR004352">
    <property type="entry name" value="GH114_TIM-barrel"/>
</dbReference>
<name>A0A1Y1VJY0_9FUNG</name>
<dbReference type="Proteomes" id="UP000193719">
    <property type="component" value="Unassembled WGS sequence"/>
</dbReference>
<dbReference type="InterPro" id="IPR013785">
    <property type="entry name" value="Aldolase_TIM"/>
</dbReference>
<feature type="chain" id="PRO_5013231496" description="alpha-galactosidase" evidence="3">
    <location>
        <begin position="21"/>
        <end position="271"/>
    </location>
</feature>
<evidence type="ECO:0000259" key="4">
    <source>
        <dbReference type="Pfam" id="PF03537"/>
    </source>
</evidence>
<sequence>MKFFLPITIITSTLLANVKARWHPAPGLTWDYLLGASNSVIEKSNQQVVTIDLEKAQTYVPYFHSRGQKVICYFSGGTTEYRSDRTAYEKANIVLKSGSGDGWGNQWLDIRNKAKLQPLIRNRMKRAYSYGCDAVEVDCLGIYNYRSDYTEEDSYVFAKWVAQTAHEENLSIGLKNVAGIAKRLEPYFDFAIVESCAASPNVCNIYKVFSDNNKAVFMVHYGNLGYKLSGSSLNTLIKEQGGRGFTCILNEHQYLQKNGINYNCSTGAVIS</sequence>
<accession>A0A1Y1VJY0</accession>
<dbReference type="GO" id="GO:0004557">
    <property type="term" value="F:alpha-galactosidase activity"/>
    <property type="evidence" value="ECO:0007669"/>
    <property type="project" value="UniProtKB-EC"/>
</dbReference>
<protein>
    <recommendedName>
        <fullName evidence="2">alpha-galactosidase</fullName>
        <ecNumber evidence="2">3.2.1.22</ecNumber>
    </recommendedName>
</protein>
<reference evidence="5 6" key="1">
    <citation type="submission" date="2016-08" db="EMBL/GenBank/DDBJ databases">
        <title>Genomes of anaerobic fungi encode conserved fungal cellulosomes for biomass hydrolysis.</title>
        <authorList>
            <consortium name="DOE Joint Genome Institute"/>
            <person name="Haitjema C.H."/>
            <person name="Gilmore S.P."/>
            <person name="Henske J.K."/>
            <person name="Solomon K.V."/>
            <person name="De Groot R."/>
            <person name="Kuo A."/>
            <person name="Mondo S.J."/>
            <person name="Salamov A.A."/>
            <person name="Labutti K."/>
            <person name="Zhao Z."/>
            <person name="Chiniquy J."/>
            <person name="Barry K."/>
            <person name="Brewer H.M."/>
            <person name="Purvine S.O."/>
            <person name="Wright A.T."/>
            <person name="Boxma B."/>
            <person name="Van Alen T."/>
            <person name="Hackstein J.H."/>
            <person name="Baker S.E."/>
            <person name="Grigoriev I.V."/>
            <person name="O'Malley M.A."/>
        </authorList>
    </citation>
    <scope>NUCLEOTIDE SEQUENCE [LARGE SCALE GENOMIC DNA]</scope>
    <source>
        <strain evidence="6">finn</strain>
    </source>
</reference>
<dbReference type="InterPro" id="IPR017853">
    <property type="entry name" value="GH"/>
</dbReference>
<dbReference type="Gene3D" id="3.20.20.70">
    <property type="entry name" value="Aldolase class I"/>
    <property type="match status" value="1"/>
</dbReference>
<evidence type="ECO:0000313" key="6">
    <source>
        <dbReference type="Proteomes" id="UP000193719"/>
    </source>
</evidence>
<comment type="caution">
    <text evidence="5">The sequence shown here is derived from an EMBL/GenBank/DDBJ whole genome shotgun (WGS) entry which is preliminary data.</text>
</comment>
<dbReference type="AlphaFoldDB" id="A0A1Y1VJY0"/>
<evidence type="ECO:0000313" key="5">
    <source>
        <dbReference type="EMBL" id="ORX58400.1"/>
    </source>
</evidence>
<dbReference type="SUPFAM" id="SSF51445">
    <property type="entry name" value="(Trans)glycosidases"/>
    <property type="match status" value="1"/>
</dbReference>
<dbReference type="PANTHER" id="PTHR35273">
    <property type="entry name" value="ALPHA-1,4 POLYGALACTOSAMINIDASE, PUTATIVE (AFU_ORTHOLOGUE AFUA_3G07890)-RELATED"/>
    <property type="match status" value="1"/>
</dbReference>
<organism evidence="5 6">
    <name type="scientific">Piromyces finnis</name>
    <dbReference type="NCBI Taxonomy" id="1754191"/>
    <lineage>
        <taxon>Eukaryota</taxon>
        <taxon>Fungi</taxon>
        <taxon>Fungi incertae sedis</taxon>
        <taxon>Chytridiomycota</taxon>
        <taxon>Chytridiomycota incertae sedis</taxon>
        <taxon>Neocallimastigomycetes</taxon>
        <taxon>Neocallimastigales</taxon>
        <taxon>Neocallimastigaceae</taxon>
        <taxon>Piromyces</taxon>
    </lineage>
</organism>
<comment type="catalytic activity">
    <reaction evidence="1">
        <text>Hydrolysis of terminal, non-reducing alpha-D-galactose residues in alpha-D-galactosides, including galactose oligosaccharides, galactomannans and galactolipids.</text>
        <dbReference type="EC" id="3.2.1.22"/>
    </reaction>
</comment>
<feature type="signal peptide" evidence="3">
    <location>
        <begin position="1"/>
        <end position="20"/>
    </location>
</feature>